<gene>
    <name evidence="2" type="ORF">OXD698_LOCUS48731</name>
</gene>
<dbReference type="Gene3D" id="3.50.50.60">
    <property type="entry name" value="FAD/NAD(P)-binding domain"/>
    <property type="match status" value="1"/>
</dbReference>
<dbReference type="Proteomes" id="UP000663844">
    <property type="component" value="Unassembled WGS sequence"/>
</dbReference>
<name>A0A820KXX1_9BILA</name>
<dbReference type="InterPro" id="IPR002937">
    <property type="entry name" value="Amino_oxidase"/>
</dbReference>
<protein>
    <recommendedName>
        <fullName evidence="1">Amine oxidase domain-containing protein</fullName>
    </recommendedName>
</protein>
<dbReference type="EMBL" id="CAJOAZ010020852">
    <property type="protein sequence ID" value="CAF4350267.1"/>
    <property type="molecule type" value="Genomic_DNA"/>
</dbReference>
<dbReference type="InterPro" id="IPR036188">
    <property type="entry name" value="FAD/NAD-bd_sf"/>
</dbReference>
<dbReference type="GO" id="GO:0016491">
    <property type="term" value="F:oxidoreductase activity"/>
    <property type="evidence" value="ECO:0007669"/>
    <property type="project" value="InterPro"/>
</dbReference>
<feature type="non-terminal residue" evidence="2">
    <location>
        <position position="1"/>
    </location>
</feature>
<organism evidence="2 3">
    <name type="scientific">Adineta steineri</name>
    <dbReference type="NCBI Taxonomy" id="433720"/>
    <lineage>
        <taxon>Eukaryota</taxon>
        <taxon>Metazoa</taxon>
        <taxon>Spiralia</taxon>
        <taxon>Gnathifera</taxon>
        <taxon>Rotifera</taxon>
        <taxon>Eurotatoria</taxon>
        <taxon>Bdelloidea</taxon>
        <taxon>Adinetida</taxon>
        <taxon>Adinetidae</taxon>
        <taxon>Adineta</taxon>
    </lineage>
</organism>
<proteinExistence type="predicted"/>
<feature type="domain" description="Amine oxidase" evidence="1">
    <location>
        <begin position="11"/>
        <end position="44"/>
    </location>
</feature>
<reference evidence="2" key="1">
    <citation type="submission" date="2021-02" db="EMBL/GenBank/DDBJ databases">
        <authorList>
            <person name="Nowell W R."/>
        </authorList>
    </citation>
    <scope>NUCLEOTIDE SEQUENCE</scope>
</reference>
<dbReference type="Pfam" id="PF01593">
    <property type="entry name" value="Amino_oxidase"/>
    <property type="match status" value="1"/>
</dbReference>
<sequence>MCSSLKALQIAEPPIFFASGDIADGWRGFIDGAIESGLTNARYIQQYLNKRFPSH</sequence>
<evidence type="ECO:0000259" key="1">
    <source>
        <dbReference type="Pfam" id="PF01593"/>
    </source>
</evidence>
<evidence type="ECO:0000313" key="2">
    <source>
        <dbReference type="EMBL" id="CAF4350267.1"/>
    </source>
</evidence>
<accession>A0A820KXX1</accession>
<evidence type="ECO:0000313" key="3">
    <source>
        <dbReference type="Proteomes" id="UP000663844"/>
    </source>
</evidence>
<dbReference type="AlphaFoldDB" id="A0A820KXX1"/>
<comment type="caution">
    <text evidence="2">The sequence shown here is derived from an EMBL/GenBank/DDBJ whole genome shotgun (WGS) entry which is preliminary data.</text>
</comment>